<dbReference type="InterPro" id="IPR036291">
    <property type="entry name" value="NAD(P)-bd_dom_sf"/>
</dbReference>
<evidence type="ECO:0000313" key="2">
    <source>
        <dbReference type="EMBL" id="KAL0570054.1"/>
    </source>
</evidence>
<sequence length="344" mass="36843">MATQKALLLMTEKGSFALGTRAVPTVAKGELLVKVKAAALNPVDWKIQKEGRAFLKEYPLVLGMDIAGDVVEIGEGARGFQTGDRVLLQGWFDSDYAGFQQYAKVPADITAKIPDSMSYSQAASVPQAFATAAIGLFSTTSGASLNPNFDKSIQFEGQPAVVIGGATSVGQCVIQLLKFSGFSPIITYASAHHTDLLKGLGATHIIDRKSVLIKSLPVEVERVTKTSVKTIYDAVSSTETVEASYATLSEGGDLILVLPTARVKSPVEGKKVHNVFGGVFTEATRPFGRVMYKKLEQFLEDGTVRPNRVEELPNGLAGITDGLERLRNNEVSGKKLVVLPQETP</sequence>
<evidence type="ECO:0000313" key="3">
    <source>
        <dbReference type="Proteomes" id="UP001465976"/>
    </source>
</evidence>
<dbReference type="InterPro" id="IPR013149">
    <property type="entry name" value="ADH-like_C"/>
</dbReference>
<dbReference type="SMART" id="SM00829">
    <property type="entry name" value="PKS_ER"/>
    <property type="match status" value="1"/>
</dbReference>
<evidence type="ECO:0000259" key="1">
    <source>
        <dbReference type="SMART" id="SM00829"/>
    </source>
</evidence>
<dbReference type="Proteomes" id="UP001465976">
    <property type="component" value="Unassembled WGS sequence"/>
</dbReference>
<organism evidence="2 3">
    <name type="scientific">Marasmius crinis-equi</name>
    <dbReference type="NCBI Taxonomy" id="585013"/>
    <lineage>
        <taxon>Eukaryota</taxon>
        <taxon>Fungi</taxon>
        <taxon>Dikarya</taxon>
        <taxon>Basidiomycota</taxon>
        <taxon>Agaricomycotina</taxon>
        <taxon>Agaricomycetes</taxon>
        <taxon>Agaricomycetidae</taxon>
        <taxon>Agaricales</taxon>
        <taxon>Marasmiineae</taxon>
        <taxon>Marasmiaceae</taxon>
        <taxon>Marasmius</taxon>
    </lineage>
</organism>
<dbReference type="PANTHER" id="PTHR45348:SF2">
    <property type="entry name" value="ZINC-TYPE ALCOHOL DEHYDROGENASE-LIKE PROTEIN C2E1P3.01"/>
    <property type="match status" value="1"/>
</dbReference>
<protein>
    <recommendedName>
        <fullName evidence="1">Enoyl reductase (ER) domain-containing protein</fullName>
    </recommendedName>
</protein>
<dbReference type="SUPFAM" id="SSF51735">
    <property type="entry name" value="NAD(P)-binding Rossmann-fold domains"/>
    <property type="match status" value="1"/>
</dbReference>
<gene>
    <name evidence="2" type="ORF">V5O48_011909</name>
</gene>
<dbReference type="EMBL" id="JBAHYK010001002">
    <property type="protein sequence ID" value="KAL0570054.1"/>
    <property type="molecule type" value="Genomic_DNA"/>
</dbReference>
<dbReference type="InterPro" id="IPR013154">
    <property type="entry name" value="ADH-like_N"/>
</dbReference>
<dbReference type="CDD" id="cd08249">
    <property type="entry name" value="enoyl_reductase_like"/>
    <property type="match status" value="1"/>
</dbReference>
<dbReference type="Gene3D" id="3.40.50.720">
    <property type="entry name" value="NAD(P)-binding Rossmann-like Domain"/>
    <property type="match status" value="1"/>
</dbReference>
<dbReference type="InterPro" id="IPR020843">
    <property type="entry name" value="ER"/>
</dbReference>
<name>A0ABR3F4A4_9AGAR</name>
<dbReference type="Pfam" id="PF00107">
    <property type="entry name" value="ADH_zinc_N"/>
    <property type="match status" value="1"/>
</dbReference>
<reference evidence="2 3" key="1">
    <citation type="submission" date="2024-02" db="EMBL/GenBank/DDBJ databases">
        <title>A draft genome for the cacao thread blight pathogen Marasmius crinis-equi.</title>
        <authorList>
            <person name="Cohen S.P."/>
            <person name="Baruah I.K."/>
            <person name="Amoako-Attah I."/>
            <person name="Bukari Y."/>
            <person name="Meinhardt L.W."/>
            <person name="Bailey B.A."/>
        </authorList>
    </citation>
    <scope>NUCLEOTIDE SEQUENCE [LARGE SCALE GENOMIC DNA]</scope>
    <source>
        <strain evidence="2 3">GH-76</strain>
    </source>
</reference>
<dbReference type="Gene3D" id="3.90.180.10">
    <property type="entry name" value="Medium-chain alcohol dehydrogenases, catalytic domain"/>
    <property type="match status" value="1"/>
</dbReference>
<dbReference type="InterPro" id="IPR047122">
    <property type="entry name" value="Trans-enoyl_RdTase-like"/>
</dbReference>
<accession>A0ABR3F4A4</accession>
<dbReference type="SUPFAM" id="SSF50129">
    <property type="entry name" value="GroES-like"/>
    <property type="match status" value="1"/>
</dbReference>
<dbReference type="InterPro" id="IPR011032">
    <property type="entry name" value="GroES-like_sf"/>
</dbReference>
<comment type="caution">
    <text evidence="2">The sequence shown here is derived from an EMBL/GenBank/DDBJ whole genome shotgun (WGS) entry which is preliminary data.</text>
</comment>
<proteinExistence type="predicted"/>
<feature type="domain" description="Enoyl reductase (ER)" evidence="1">
    <location>
        <begin position="14"/>
        <end position="337"/>
    </location>
</feature>
<keyword evidence="3" id="KW-1185">Reference proteome</keyword>
<dbReference type="Pfam" id="PF08240">
    <property type="entry name" value="ADH_N"/>
    <property type="match status" value="1"/>
</dbReference>
<dbReference type="PANTHER" id="PTHR45348">
    <property type="entry name" value="HYPOTHETICAL OXIDOREDUCTASE (EUROFUNG)"/>
    <property type="match status" value="1"/>
</dbReference>